<dbReference type="GO" id="GO:0005576">
    <property type="term" value="C:extracellular region"/>
    <property type="evidence" value="ECO:0007669"/>
    <property type="project" value="TreeGrafter"/>
</dbReference>
<dbReference type="EMBL" id="VSWD01000003">
    <property type="protein sequence ID" value="KAK3105543.1"/>
    <property type="molecule type" value="Genomic_DNA"/>
</dbReference>
<evidence type="ECO:0000256" key="2">
    <source>
        <dbReference type="ARBA" id="ARBA00022729"/>
    </source>
</evidence>
<sequence>MRPKRYKLYELLFNFVLLTLFFLFYANGCILLLNGWTPISIYERTSLADVVISGHVIETYKEIRTSAMTYSAKFEVHRIYKGMDIVRSVTPVGKEVFIISNFGDKKLCYADVTSGERYILFLTEYQGRLSAQYDDIFGAAVSFTKQNEDEVVKQIGWKQWTTWGPCSHTCAGGVQTRRRVCGKKNETCSGDDIERRQCNIFSCNRVKNLLEIFGAQKLPTGVSRDLNRPTAFNITSAASLYTPLTNIYPGVFPNDFSIIFTVNISALRAGYLLTMSDIMGRQRLALMYGKKLRFEYYDQNDLPGGKSPLFDVVVSDSTWHQVAISVRNREISLYFDCENAQTLEFRRSKNSYFSTNLMLSLGPYFARYGAPFQGQIEQLFVIADPKAAAEQCHIQNTVPEHAIKDDGRVVPDYGQKVSSAPEKGDIKLVTDSKVIQKTSPTPPLVQWSSWSPCSATCGKGTQSRSLYCNNNKVEKCSVNTDLGSQSRLCYLTECKDDMCKNGGQYSMLYQRCQCTAGFTGKYCEKYRCDPICLNGGNCTGPNVCTCPTGYSGKSCNTAICRPKCRNGGLCARPDVCTCPQGYLPPYCKPKCSAVCKNGGRCIRRNRCKCKRGYTGSDCTTPVCRRGCSNGGTCVAPNRCSCPRGFKGRRCHKAICRPKCRNDGSCAYPNICTCRNGFFGLQCEKYKCKRTCKNGGFCIGPNKCACKPGYHGKWCHLGHCKQSCLNGGKCRNNRCRCRNGFKGKRSCRYEKYVQPYDRSYRKLIREDYVTKCGPWTWKTCVKTRVRYEFVSKTMYRTAYRCV</sequence>
<feature type="domain" description="EGF-like" evidence="7">
    <location>
        <begin position="525"/>
        <end position="556"/>
    </location>
</feature>
<dbReference type="SMART" id="SM00209">
    <property type="entry name" value="TSP1"/>
    <property type="match status" value="2"/>
</dbReference>
<dbReference type="PROSITE" id="PS51121">
    <property type="entry name" value="NTA"/>
    <property type="match status" value="1"/>
</dbReference>
<dbReference type="InterPro" id="IPR000884">
    <property type="entry name" value="TSP1_rpt"/>
</dbReference>
<keyword evidence="6" id="KW-1133">Transmembrane helix</keyword>
<dbReference type="SUPFAM" id="SSF50242">
    <property type="entry name" value="TIMP-like"/>
    <property type="match status" value="1"/>
</dbReference>
<dbReference type="PROSITE" id="PS50026">
    <property type="entry name" value="EGF_3"/>
    <property type="match status" value="4"/>
</dbReference>
<feature type="domain" description="EGF-like" evidence="7">
    <location>
        <begin position="490"/>
        <end position="524"/>
    </location>
</feature>
<dbReference type="SMART" id="SM00181">
    <property type="entry name" value="EGF"/>
    <property type="match status" value="8"/>
</dbReference>
<dbReference type="SMART" id="SM00210">
    <property type="entry name" value="TSPN"/>
    <property type="match status" value="1"/>
</dbReference>
<dbReference type="Pfam" id="PF25024">
    <property type="entry name" value="EGF_TEN"/>
    <property type="match status" value="1"/>
</dbReference>
<proteinExistence type="predicted"/>
<feature type="domain" description="EGF-like" evidence="7">
    <location>
        <begin position="683"/>
        <end position="715"/>
    </location>
</feature>
<feature type="disulfide bond" evidence="5">
    <location>
        <begin position="705"/>
        <end position="714"/>
    </location>
</feature>
<evidence type="ECO:0000256" key="3">
    <source>
        <dbReference type="ARBA" id="ARBA00022737"/>
    </source>
</evidence>
<dbReference type="InterPro" id="IPR013320">
    <property type="entry name" value="ConA-like_dom_sf"/>
</dbReference>
<dbReference type="InterPro" id="IPR013032">
    <property type="entry name" value="EGF-like_CS"/>
</dbReference>
<protein>
    <submittedName>
        <fullName evidence="9">Uncharacterized protein</fullName>
    </submittedName>
</protein>
<keyword evidence="10" id="KW-1185">Reference proteome</keyword>
<dbReference type="PANTHER" id="PTHR14949:SF56">
    <property type="entry name" value="EGF-LIKE-DOMAIN, MULTIPLE 7"/>
    <property type="match status" value="1"/>
</dbReference>
<evidence type="ECO:0000256" key="6">
    <source>
        <dbReference type="SAM" id="Phobius"/>
    </source>
</evidence>
<dbReference type="InterPro" id="IPR004850">
    <property type="entry name" value="NtA_dom"/>
</dbReference>
<dbReference type="InterPro" id="IPR048287">
    <property type="entry name" value="TSPN-like_N"/>
</dbReference>
<gene>
    <name evidence="9" type="ORF">FSP39_000113</name>
</gene>
<name>A0AA88YQB8_PINIB</name>
<dbReference type="GO" id="GO:0005102">
    <property type="term" value="F:signaling receptor binding"/>
    <property type="evidence" value="ECO:0007669"/>
    <property type="project" value="TreeGrafter"/>
</dbReference>
<dbReference type="Pfam" id="PF12661">
    <property type="entry name" value="hEGF"/>
    <property type="match status" value="1"/>
</dbReference>
<feature type="disulfide bond" evidence="5">
    <location>
        <begin position="687"/>
        <end position="697"/>
    </location>
</feature>
<evidence type="ECO:0000313" key="10">
    <source>
        <dbReference type="Proteomes" id="UP001186944"/>
    </source>
</evidence>
<dbReference type="AlphaFoldDB" id="A0AA88YQB8"/>
<feature type="domain" description="NtA" evidence="8">
    <location>
        <begin position="29"/>
        <end position="165"/>
    </location>
</feature>
<feature type="disulfide bond" evidence="5">
    <location>
        <begin position="546"/>
        <end position="555"/>
    </location>
</feature>
<dbReference type="PROSITE" id="PS00022">
    <property type="entry name" value="EGF_1"/>
    <property type="match status" value="4"/>
</dbReference>
<keyword evidence="3" id="KW-0677">Repeat</keyword>
<dbReference type="Gene3D" id="2.20.100.10">
    <property type="entry name" value="Thrombospondin type-1 (TSP1) repeat"/>
    <property type="match status" value="2"/>
</dbReference>
<dbReference type="Gene3D" id="2.40.50.120">
    <property type="match status" value="1"/>
</dbReference>
<evidence type="ECO:0000313" key="9">
    <source>
        <dbReference type="EMBL" id="KAK3105543.1"/>
    </source>
</evidence>
<comment type="caution">
    <text evidence="5">Lacks conserved residue(s) required for the propagation of feature annotation.</text>
</comment>
<feature type="disulfide bond" evidence="5">
    <location>
        <begin position="641"/>
        <end position="650"/>
    </location>
</feature>
<organism evidence="9 10">
    <name type="scientific">Pinctada imbricata</name>
    <name type="common">Atlantic pearl-oyster</name>
    <name type="synonym">Pinctada martensii</name>
    <dbReference type="NCBI Taxonomy" id="66713"/>
    <lineage>
        <taxon>Eukaryota</taxon>
        <taxon>Metazoa</taxon>
        <taxon>Spiralia</taxon>
        <taxon>Lophotrochozoa</taxon>
        <taxon>Mollusca</taxon>
        <taxon>Bivalvia</taxon>
        <taxon>Autobranchia</taxon>
        <taxon>Pteriomorphia</taxon>
        <taxon>Pterioida</taxon>
        <taxon>Pterioidea</taxon>
        <taxon>Pteriidae</taxon>
        <taxon>Pinctada</taxon>
    </lineage>
</organism>
<evidence type="ECO:0000256" key="4">
    <source>
        <dbReference type="ARBA" id="ARBA00023157"/>
    </source>
</evidence>
<dbReference type="GO" id="GO:0009986">
    <property type="term" value="C:cell surface"/>
    <property type="evidence" value="ECO:0007669"/>
    <property type="project" value="TreeGrafter"/>
</dbReference>
<dbReference type="InterPro" id="IPR000742">
    <property type="entry name" value="EGF"/>
</dbReference>
<dbReference type="InterPro" id="IPR036383">
    <property type="entry name" value="TSP1_rpt_sf"/>
</dbReference>
<comment type="caution">
    <text evidence="9">The sequence shown here is derived from an EMBL/GenBank/DDBJ whole genome shotgun (WGS) entry which is preliminary data.</text>
</comment>
<feature type="disulfide bond" evidence="5">
    <location>
        <begin position="623"/>
        <end position="633"/>
    </location>
</feature>
<dbReference type="Pfam" id="PF00090">
    <property type="entry name" value="TSP_1"/>
    <property type="match status" value="1"/>
</dbReference>
<feature type="disulfide bond" evidence="5">
    <location>
        <begin position="528"/>
        <end position="538"/>
    </location>
</feature>
<evidence type="ECO:0000256" key="1">
    <source>
        <dbReference type="ARBA" id="ARBA00022536"/>
    </source>
</evidence>
<feature type="transmembrane region" description="Helical" evidence="6">
    <location>
        <begin position="12"/>
        <end position="36"/>
    </location>
</feature>
<accession>A0AA88YQB8</accession>
<dbReference type="PROSITE" id="PS01186">
    <property type="entry name" value="EGF_2"/>
    <property type="match status" value="4"/>
</dbReference>
<dbReference type="Proteomes" id="UP001186944">
    <property type="component" value="Unassembled WGS sequence"/>
</dbReference>
<dbReference type="SUPFAM" id="SSF49899">
    <property type="entry name" value="Concanavalin A-like lectins/glucanases"/>
    <property type="match status" value="1"/>
</dbReference>
<keyword evidence="6" id="KW-0472">Membrane</keyword>
<dbReference type="InterPro" id="IPR008993">
    <property type="entry name" value="TIMP-like_OB-fold"/>
</dbReference>
<dbReference type="InterPro" id="IPR050969">
    <property type="entry name" value="Dev_Signal_Modulators"/>
</dbReference>
<keyword evidence="2" id="KW-0732">Signal</keyword>
<dbReference type="GO" id="GO:0043236">
    <property type="term" value="F:laminin binding"/>
    <property type="evidence" value="ECO:0007669"/>
    <property type="project" value="InterPro"/>
</dbReference>
<reference evidence="9" key="1">
    <citation type="submission" date="2019-08" db="EMBL/GenBank/DDBJ databases">
        <title>The improved chromosome-level genome for the pearl oyster Pinctada fucata martensii using PacBio sequencing and Hi-C.</title>
        <authorList>
            <person name="Zheng Z."/>
        </authorList>
    </citation>
    <scope>NUCLEOTIDE SEQUENCE</scope>
    <source>
        <strain evidence="9">ZZ-2019</strain>
        <tissue evidence="9">Adductor muscle</tissue>
    </source>
</reference>
<dbReference type="Gene3D" id="2.10.25.10">
    <property type="entry name" value="Laminin"/>
    <property type="match status" value="5"/>
</dbReference>
<dbReference type="Gene3D" id="2.60.120.200">
    <property type="match status" value="1"/>
</dbReference>
<dbReference type="SUPFAM" id="SSF82895">
    <property type="entry name" value="TSP-1 type 1 repeat"/>
    <property type="match status" value="2"/>
</dbReference>
<evidence type="ECO:0000259" key="8">
    <source>
        <dbReference type="PROSITE" id="PS51121"/>
    </source>
</evidence>
<dbReference type="GO" id="GO:0043113">
    <property type="term" value="P:receptor clustering"/>
    <property type="evidence" value="ECO:0007669"/>
    <property type="project" value="InterPro"/>
</dbReference>
<evidence type="ECO:0000256" key="5">
    <source>
        <dbReference type="PROSITE-ProRule" id="PRU00076"/>
    </source>
</evidence>
<keyword evidence="4 5" id="KW-1015">Disulfide bond</keyword>
<dbReference type="Pfam" id="PF03146">
    <property type="entry name" value="NtA"/>
    <property type="match status" value="1"/>
</dbReference>
<keyword evidence="1 5" id="KW-0245">EGF-like domain</keyword>
<keyword evidence="6" id="KW-0812">Transmembrane</keyword>
<dbReference type="PROSITE" id="PS50092">
    <property type="entry name" value="TSP1"/>
    <property type="match status" value="2"/>
</dbReference>
<feature type="disulfide bond" evidence="5">
    <location>
        <begin position="514"/>
        <end position="523"/>
    </location>
</feature>
<dbReference type="GO" id="GO:0005886">
    <property type="term" value="C:plasma membrane"/>
    <property type="evidence" value="ECO:0007669"/>
    <property type="project" value="GOC"/>
</dbReference>
<dbReference type="PANTHER" id="PTHR14949">
    <property type="entry name" value="EGF-LIKE-DOMAIN, MULTIPLE 7, 8"/>
    <property type="match status" value="1"/>
</dbReference>
<evidence type="ECO:0000259" key="7">
    <source>
        <dbReference type="PROSITE" id="PS50026"/>
    </source>
</evidence>
<feature type="domain" description="EGF-like" evidence="7">
    <location>
        <begin position="619"/>
        <end position="651"/>
    </location>
</feature>